<evidence type="ECO:0000256" key="7">
    <source>
        <dbReference type="ARBA" id="ARBA00022989"/>
    </source>
</evidence>
<feature type="coiled-coil region" evidence="10">
    <location>
        <begin position="201"/>
        <end position="243"/>
    </location>
</feature>
<dbReference type="InterPro" id="IPR050739">
    <property type="entry name" value="MFP"/>
</dbReference>
<keyword evidence="14" id="KW-1185">Reference proteome</keyword>
<comment type="caution">
    <text evidence="13">The sequence shown here is derived from an EMBL/GenBank/DDBJ whole genome shotgun (WGS) entry which is preliminary data.</text>
</comment>
<dbReference type="PROSITE" id="PS00543">
    <property type="entry name" value="HLYD_FAMILY"/>
    <property type="match status" value="1"/>
</dbReference>
<dbReference type="Pfam" id="PF26002">
    <property type="entry name" value="Beta-barrel_AprE"/>
    <property type="match status" value="1"/>
</dbReference>
<evidence type="ECO:0000259" key="12">
    <source>
        <dbReference type="Pfam" id="PF26002"/>
    </source>
</evidence>
<keyword evidence="8 9" id="KW-0472">Membrane</keyword>
<keyword evidence="5 9" id="KW-0997">Cell inner membrane</keyword>
<gene>
    <name evidence="13" type="ORF">F3J40_06130</name>
</gene>
<reference evidence="13 14" key="1">
    <citation type="journal article" date="2019" name="bioRxiv">
        <title>Bacteria contribute to plant secondary compound degradation in a generalist herbivore system.</title>
        <authorList>
            <person name="Francoeur C.B."/>
            <person name="Khadempour L."/>
            <person name="Moreira-Soto R.D."/>
            <person name="Gotting K."/>
            <person name="Book A.J."/>
            <person name="Pinto-Tomas A.A."/>
            <person name="Keefover-Ring K."/>
            <person name="Currie C.R."/>
        </authorList>
    </citation>
    <scope>NUCLEOTIDE SEQUENCE [LARGE SCALE GENOMIC DNA]</scope>
    <source>
        <strain evidence="13">Acro-835</strain>
    </source>
</reference>
<dbReference type="InterPro" id="IPR010129">
    <property type="entry name" value="T1SS_HlyD"/>
</dbReference>
<dbReference type="NCBIfam" id="TIGR01843">
    <property type="entry name" value="type_I_hlyD"/>
    <property type="match status" value="1"/>
</dbReference>
<evidence type="ECO:0000256" key="4">
    <source>
        <dbReference type="ARBA" id="ARBA00022475"/>
    </source>
</evidence>
<comment type="subcellular location">
    <subcellularLocation>
        <location evidence="1 9">Cell inner membrane</location>
        <topology evidence="1 9">Single-pass membrane protein</topology>
    </subcellularLocation>
</comment>
<evidence type="ECO:0000313" key="13">
    <source>
        <dbReference type="EMBL" id="NIF21186.1"/>
    </source>
</evidence>
<proteinExistence type="inferred from homology"/>
<evidence type="ECO:0000256" key="1">
    <source>
        <dbReference type="ARBA" id="ARBA00004377"/>
    </source>
</evidence>
<dbReference type="Gene3D" id="2.40.50.100">
    <property type="match status" value="1"/>
</dbReference>
<organism evidence="13 14">
    <name type="scientific">Candidatus Pantoea multigeneris</name>
    <dbReference type="NCBI Taxonomy" id="2608357"/>
    <lineage>
        <taxon>Bacteria</taxon>
        <taxon>Pseudomonadati</taxon>
        <taxon>Pseudomonadota</taxon>
        <taxon>Gammaproteobacteria</taxon>
        <taxon>Enterobacterales</taxon>
        <taxon>Erwiniaceae</taxon>
        <taxon>Pantoea</taxon>
    </lineage>
</organism>
<keyword evidence="10" id="KW-0175">Coiled coil</keyword>
<keyword evidence="3 9" id="KW-0813">Transport</keyword>
<evidence type="ECO:0000256" key="2">
    <source>
        <dbReference type="ARBA" id="ARBA00009477"/>
    </source>
</evidence>
<sequence>MKQLAKLQLVGAAPGDSADDLDADLRSEAHYSGSVRLILLSLLLMLVAGVWAWFGVLDEVSTGTGKVIPSSRDQVLGSLEGGIVAELYVHEGDKVQAGQIVAKLDPTRFASSVGESAARYRASLAAAARLNAEVNDQPLKFPAELQAYPDLIASETRLYKTRRAQLNDTTGQIQQSLALANQELGITQRLAKTGAASSVEVLRLQRDKSDLELKLTDTRSQYYVQAREDLAKATAEADSLAETIKGREDSVTRLTIRAPVRGIVKNIKVTTRGGVVPPNGELMTIVPMDDRLLIEARVSPRDVAFIHPGQEATVKISAYDYAIYGGMPGKVEGISPDTIQDEVKPEVYYYRVYIRTDHDYVQNKAGTRFSISPGMVATVDIKTGEKTIMDYLIKPFNKAKEALRER</sequence>
<dbReference type="Proteomes" id="UP001515683">
    <property type="component" value="Unassembled WGS sequence"/>
</dbReference>
<dbReference type="EMBL" id="VWXF01000002">
    <property type="protein sequence ID" value="NIF21186.1"/>
    <property type="molecule type" value="Genomic_DNA"/>
</dbReference>
<evidence type="ECO:0000256" key="10">
    <source>
        <dbReference type="SAM" id="Coils"/>
    </source>
</evidence>
<dbReference type="InterPro" id="IPR006144">
    <property type="entry name" value="Secretion_HlyD_CS"/>
</dbReference>
<dbReference type="PANTHER" id="PTHR30386:SF26">
    <property type="entry name" value="TRANSPORT PROTEIN COMB"/>
    <property type="match status" value="1"/>
</dbReference>
<evidence type="ECO:0000256" key="3">
    <source>
        <dbReference type="ARBA" id="ARBA00022448"/>
    </source>
</evidence>
<dbReference type="RefSeq" id="WP_167013013.1">
    <property type="nucleotide sequence ID" value="NZ_VWXF01000002.1"/>
</dbReference>
<keyword evidence="6 9" id="KW-0812">Transmembrane</keyword>
<evidence type="ECO:0000256" key="9">
    <source>
        <dbReference type="RuleBase" id="RU365093"/>
    </source>
</evidence>
<evidence type="ECO:0000256" key="6">
    <source>
        <dbReference type="ARBA" id="ARBA00022692"/>
    </source>
</evidence>
<keyword evidence="4 9" id="KW-1003">Cell membrane</keyword>
<feature type="transmembrane region" description="Helical" evidence="9">
    <location>
        <begin position="35"/>
        <end position="54"/>
    </location>
</feature>
<name>A0ABX0R719_9GAMM</name>
<evidence type="ECO:0000256" key="5">
    <source>
        <dbReference type="ARBA" id="ARBA00022519"/>
    </source>
</evidence>
<evidence type="ECO:0000313" key="14">
    <source>
        <dbReference type="Proteomes" id="UP001515683"/>
    </source>
</evidence>
<dbReference type="PRINTS" id="PR01490">
    <property type="entry name" value="RTXTOXIND"/>
</dbReference>
<dbReference type="InterPro" id="IPR058625">
    <property type="entry name" value="MdtA-like_BSH"/>
</dbReference>
<dbReference type="PANTHER" id="PTHR30386">
    <property type="entry name" value="MEMBRANE FUSION SUBUNIT OF EMRAB-TOLC MULTIDRUG EFFLUX PUMP"/>
    <property type="match status" value="1"/>
</dbReference>
<evidence type="ECO:0000259" key="11">
    <source>
        <dbReference type="Pfam" id="PF25917"/>
    </source>
</evidence>
<protein>
    <recommendedName>
        <fullName evidence="9">Membrane fusion protein (MFP) family protein</fullName>
    </recommendedName>
</protein>
<dbReference type="Gene3D" id="2.40.30.170">
    <property type="match status" value="1"/>
</dbReference>
<evidence type="ECO:0000256" key="8">
    <source>
        <dbReference type="ARBA" id="ARBA00023136"/>
    </source>
</evidence>
<dbReference type="Pfam" id="PF25917">
    <property type="entry name" value="BSH_RND"/>
    <property type="match status" value="1"/>
</dbReference>
<feature type="domain" description="Multidrug resistance protein MdtA-like barrel-sandwich hybrid" evidence="11">
    <location>
        <begin position="81"/>
        <end position="271"/>
    </location>
</feature>
<comment type="similarity">
    <text evidence="2 9">Belongs to the membrane fusion protein (MFP) (TC 8.A.1) family.</text>
</comment>
<feature type="domain" description="AprE-like beta-barrel" evidence="12">
    <location>
        <begin position="292"/>
        <end position="384"/>
    </location>
</feature>
<keyword evidence="7 9" id="KW-1133">Transmembrane helix</keyword>
<dbReference type="InterPro" id="IPR058982">
    <property type="entry name" value="Beta-barrel_AprE"/>
</dbReference>
<accession>A0ABX0R719</accession>